<protein>
    <submittedName>
        <fullName evidence="3">Uncharacterized protein</fullName>
    </submittedName>
</protein>
<reference evidence="3" key="1">
    <citation type="submission" date="2019-12" db="EMBL/GenBank/DDBJ databases">
        <title>Genome sequencing and annotation of Brassica cretica.</title>
        <authorList>
            <person name="Studholme D.J."/>
            <person name="Sarris P.F."/>
        </authorList>
    </citation>
    <scope>NUCLEOTIDE SEQUENCE</scope>
    <source>
        <strain evidence="3">PFS-001/15</strain>
        <strain evidence="2">PFS-102/07</strain>
        <tissue evidence="3">Leaf</tissue>
    </source>
</reference>
<feature type="region of interest" description="Disordered" evidence="1">
    <location>
        <begin position="1"/>
        <end position="35"/>
    </location>
</feature>
<gene>
    <name evidence="3" type="ORF">F2Q68_00033606</name>
    <name evidence="2" type="ORF">F2Q70_00030002</name>
</gene>
<comment type="caution">
    <text evidence="3">The sequence shown here is derived from an EMBL/GenBank/DDBJ whole genome shotgun (WGS) entry which is preliminary data.</text>
</comment>
<name>A0A8S9HA06_BRACR</name>
<organism evidence="3 4">
    <name type="scientific">Brassica cretica</name>
    <name type="common">Mustard</name>
    <dbReference type="NCBI Taxonomy" id="69181"/>
    <lineage>
        <taxon>Eukaryota</taxon>
        <taxon>Viridiplantae</taxon>
        <taxon>Streptophyta</taxon>
        <taxon>Embryophyta</taxon>
        <taxon>Tracheophyta</taxon>
        <taxon>Spermatophyta</taxon>
        <taxon>Magnoliopsida</taxon>
        <taxon>eudicotyledons</taxon>
        <taxon>Gunneridae</taxon>
        <taxon>Pentapetalae</taxon>
        <taxon>rosids</taxon>
        <taxon>malvids</taxon>
        <taxon>Brassicales</taxon>
        <taxon>Brassicaceae</taxon>
        <taxon>Brassiceae</taxon>
        <taxon>Brassica</taxon>
    </lineage>
</organism>
<feature type="compositionally biased region" description="Basic and acidic residues" evidence="1">
    <location>
        <begin position="17"/>
        <end position="32"/>
    </location>
</feature>
<sequence length="59" mass="6318">MVKITEAEFLGLPPPSFEHEPKVPGGAEKKTPEPSAGFLMNIEELKDPGCLGSLEPLDV</sequence>
<evidence type="ECO:0000256" key="1">
    <source>
        <dbReference type="SAM" id="MobiDB-lite"/>
    </source>
</evidence>
<evidence type="ECO:0000313" key="3">
    <source>
        <dbReference type="EMBL" id="KAF2553666.1"/>
    </source>
</evidence>
<dbReference type="Proteomes" id="UP000712281">
    <property type="component" value="Unassembled WGS sequence"/>
</dbReference>
<dbReference type="EMBL" id="QGKW02001988">
    <property type="protein sequence ID" value="KAF2553666.1"/>
    <property type="molecule type" value="Genomic_DNA"/>
</dbReference>
<dbReference type="EMBL" id="QGKY02002305">
    <property type="protein sequence ID" value="KAF2531220.1"/>
    <property type="molecule type" value="Genomic_DNA"/>
</dbReference>
<accession>A0A8S9HA06</accession>
<dbReference type="AlphaFoldDB" id="A0A8S9HA06"/>
<evidence type="ECO:0000313" key="4">
    <source>
        <dbReference type="Proteomes" id="UP000712281"/>
    </source>
</evidence>
<evidence type="ECO:0000313" key="2">
    <source>
        <dbReference type="EMBL" id="KAF2531220.1"/>
    </source>
</evidence>
<proteinExistence type="predicted"/>